<dbReference type="EMBL" id="CP072842">
    <property type="protein sequence ID" value="QTV06248.1"/>
    <property type="molecule type" value="Genomic_DNA"/>
</dbReference>
<sequence>MMNKAFECAVILTEKHKILEQQIVATHSYSSQKELRKKQTVITSQMLDFLAEIQEFKSIILLNNNLKDIYNNLIKYYSKQISLKINRYQMQIDLLKFESNITLFDQESKNYTHQIQEIEIIQGKLNTYYQLIKM</sequence>
<organism evidence="1 2">
    <name type="scientific">Faecalibacter bovis</name>
    <dbReference type="NCBI Taxonomy" id="2898187"/>
    <lineage>
        <taxon>Bacteria</taxon>
        <taxon>Pseudomonadati</taxon>
        <taxon>Bacteroidota</taxon>
        <taxon>Flavobacteriia</taxon>
        <taxon>Flavobacteriales</taxon>
        <taxon>Weeksellaceae</taxon>
        <taxon>Faecalibacter</taxon>
    </lineage>
</organism>
<protein>
    <submittedName>
        <fullName evidence="1">Uncharacterized protein</fullName>
    </submittedName>
</protein>
<evidence type="ECO:0000313" key="1">
    <source>
        <dbReference type="EMBL" id="QTV06248.1"/>
    </source>
</evidence>
<gene>
    <name evidence="1" type="ORF">J9309_02635</name>
</gene>
<dbReference type="RefSeq" id="WP_230476890.1">
    <property type="nucleotide sequence ID" value="NZ_CP072842.1"/>
</dbReference>
<dbReference type="Proteomes" id="UP000672011">
    <property type="component" value="Chromosome"/>
</dbReference>
<reference evidence="2" key="2">
    <citation type="submission" date="2021-04" db="EMBL/GenBank/DDBJ databases">
        <title>Taxonomy of Flavobacteriaceae bacterium ZY171143.</title>
        <authorList>
            <person name="Li F."/>
        </authorList>
    </citation>
    <scope>NUCLEOTIDE SEQUENCE [LARGE SCALE GENOMIC DNA]</scope>
    <source>
        <strain evidence="2">ZY171143</strain>
    </source>
</reference>
<name>A0ABX7XEF5_9FLAO</name>
<proteinExistence type="predicted"/>
<evidence type="ECO:0000313" key="2">
    <source>
        <dbReference type="Proteomes" id="UP000672011"/>
    </source>
</evidence>
<keyword evidence="2" id="KW-1185">Reference proteome</keyword>
<reference evidence="1 2" key="1">
    <citation type="journal article" date="2021" name="Int. J. Syst. Evol. Microbiol.">
        <title>Faecalibacter bovis sp. nov., isolated from cow faeces.</title>
        <authorList>
            <person name="Li F."/>
            <person name="Zhao W."/>
            <person name="Hong Q."/>
            <person name="Shao Q."/>
            <person name="Song J."/>
            <person name="Yang S."/>
        </authorList>
    </citation>
    <scope>NUCLEOTIDE SEQUENCE [LARGE SCALE GENOMIC DNA]</scope>
    <source>
        <strain evidence="1 2">ZY171143</strain>
    </source>
</reference>
<accession>A0ABX7XEF5</accession>